<gene>
    <name evidence="2" type="ORF">MSP1401_LOCUS5031</name>
</gene>
<feature type="domain" description="UspA" evidence="1">
    <location>
        <begin position="175"/>
        <end position="297"/>
    </location>
</feature>
<dbReference type="InterPro" id="IPR006016">
    <property type="entry name" value="UspA"/>
</dbReference>
<dbReference type="CDD" id="cd00293">
    <property type="entry name" value="USP-like"/>
    <property type="match status" value="2"/>
</dbReference>
<evidence type="ECO:0000259" key="1">
    <source>
        <dbReference type="Pfam" id="PF00582"/>
    </source>
</evidence>
<dbReference type="PANTHER" id="PTHR31964">
    <property type="entry name" value="ADENINE NUCLEOTIDE ALPHA HYDROLASES-LIKE SUPERFAMILY PROTEIN"/>
    <property type="match status" value="1"/>
</dbReference>
<reference evidence="2" key="1">
    <citation type="submission" date="2021-01" db="EMBL/GenBank/DDBJ databases">
        <authorList>
            <person name="Corre E."/>
            <person name="Pelletier E."/>
            <person name="Niang G."/>
            <person name="Scheremetjew M."/>
            <person name="Finn R."/>
            <person name="Kale V."/>
            <person name="Holt S."/>
            <person name="Cochrane G."/>
            <person name="Meng A."/>
            <person name="Brown T."/>
            <person name="Cohen L."/>
        </authorList>
    </citation>
    <scope>NUCLEOTIDE SEQUENCE</scope>
    <source>
        <strain evidence="2">CCAC1681</strain>
    </source>
</reference>
<dbReference type="InterPro" id="IPR006015">
    <property type="entry name" value="Universal_stress_UspA"/>
</dbReference>
<proteinExistence type="predicted"/>
<accession>A0A7S0CYQ3</accession>
<dbReference type="PANTHER" id="PTHR31964:SF113">
    <property type="entry name" value="USPA DOMAIN-CONTAINING PROTEIN"/>
    <property type="match status" value="1"/>
</dbReference>
<dbReference type="SUPFAM" id="SSF52402">
    <property type="entry name" value="Adenine nucleotide alpha hydrolases-like"/>
    <property type="match status" value="2"/>
</dbReference>
<dbReference type="Gene3D" id="3.40.50.620">
    <property type="entry name" value="HUPs"/>
    <property type="match status" value="2"/>
</dbReference>
<dbReference type="InterPro" id="IPR014729">
    <property type="entry name" value="Rossmann-like_a/b/a_fold"/>
</dbReference>
<protein>
    <recommendedName>
        <fullName evidence="1">UspA domain-containing protein</fullName>
    </recommendedName>
</protein>
<feature type="domain" description="UspA" evidence="1">
    <location>
        <begin position="21"/>
        <end position="160"/>
    </location>
</feature>
<evidence type="ECO:0000313" key="2">
    <source>
        <dbReference type="EMBL" id="CAD8438079.1"/>
    </source>
</evidence>
<sequence length="301" mass="31554">MDSFEESFAYCHHRVGATLQVAVAVDGSKVSKKALDLAVALANEKRHPDDATLDILHVKADPDAPAFLSPEHIEKECALRTTGPDLKVDAKFHALAKPADQSVEHVLAKAAEARGADILVVGATGLKVEQGAVHADSFAVMGSTCDGSLHRSDVSVAIVKATSFDTRGELGGLTFLVATDDSPAARLAFALTVSKLATPADEVHVYVNRDVDGSPTSHPDELLKHYKAACDAKKLTCVTHAGRDHTTSVADDILKLARDIGADVLLLGTNGHAGAEIIGSVSLKCARSAKCTCVVVKDPRA</sequence>
<dbReference type="PRINTS" id="PR01438">
    <property type="entry name" value="UNVRSLSTRESS"/>
</dbReference>
<dbReference type="AlphaFoldDB" id="A0A7S0CYQ3"/>
<dbReference type="EMBL" id="HBEN01006174">
    <property type="protein sequence ID" value="CAD8438079.1"/>
    <property type="molecule type" value="Transcribed_RNA"/>
</dbReference>
<dbReference type="Pfam" id="PF00582">
    <property type="entry name" value="Usp"/>
    <property type="match status" value="2"/>
</dbReference>
<organism evidence="2">
    <name type="scientific">Micromonas pusilla</name>
    <name type="common">Picoplanktonic green alga</name>
    <name type="synonym">Chromulina pusilla</name>
    <dbReference type="NCBI Taxonomy" id="38833"/>
    <lineage>
        <taxon>Eukaryota</taxon>
        <taxon>Viridiplantae</taxon>
        <taxon>Chlorophyta</taxon>
        <taxon>Mamiellophyceae</taxon>
        <taxon>Mamiellales</taxon>
        <taxon>Mamiellaceae</taxon>
        <taxon>Micromonas</taxon>
    </lineage>
</organism>
<name>A0A7S0CYQ3_MICPS</name>